<organism evidence="2 3">
    <name type="scientific">Ruegeria pomeroyi</name>
    <dbReference type="NCBI Taxonomy" id="89184"/>
    <lineage>
        <taxon>Bacteria</taxon>
        <taxon>Pseudomonadati</taxon>
        <taxon>Pseudomonadota</taxon>
        <taxon>Alphaproteobacteria</taxon>
        <taxon>Rhodobacterales</taxon>
        <taxon>Roseobacteraceae</taxon>
        <taxon>Ruegeria</taxon>
    </lineage>
</organism>
<sequence length="55" mass="6366">MRTDEDLKEMLYESHKNLQKRLRRIELLVGGLGGLSLGLLYKLAMAAGIKLFFWQ</sequence>
<dbReference type="Proteomes" id="UP000813672">
    <property type="component" value="Unassembled WGS sequence"/>
</dbReference>
<gene>
    <name evidence="2" type="ORF">KBY27_09485</name>
</gene>
<dbReference type="EMBL" id="JAGQAF010000005">
    <property type="protein sequence ID" value="MCE8537688.1"/>
    <property type="molecule type" value="Genomic_DNA"/>
</dbReference>
<evidence type="ECO:0000313" key="2">
    <source>
        <dbReference type="EMBL" id="MCE8537688.1"/>
    </source>
</evidence>
<feature type="transmembrane region" description="Helical" evidence="1">
    <location>
        <begin position="27"/>
        <end position="53"/>
    </location>
</feature>
<name>A0A9Q3ZM40_9RHOB</name>
<keyword evidence="1" id="KW-0812">Transmembrane</keyword>
<evidence type="ECO:0000313" key="3">
    <source>
        <dbReference type="Proteomes" id="UP000813672"/>
    </source>
</evidence>
<comment type="caution">
    <text evidence="2">The sequence shown here is derived from an EMBL/GenBank/DDBJ whole genome shotgun (WGS) entry which is preliminary data.</text>
</comment>
<evidence type="ECO:0000256" key="1">
    <source>
        <dbReference type="SAM" id="Phobius"/>
    </source>
</evidence>
<reference evidence="2" key="1">
    <citation type="journal article" date="2021" name="Environ. Microbiol.">
        <title>Cryptic niche differentiation of novel sediment ecotypes of Rugeria pomeroyi correlates with nitrate respiration.</title>
        <authorList>
            <person name="Lin X."/>
            <person name="McNichol J."/>
            <person name="Chu X."/>
            <person name="Qian Y."/>
            <person name="Luo H."/>
        </authorList>
    </citation>
    <scope>NUCLEOTIDE SEQUENCE</scope>
    <source>
        <strain evidence="2">SZCCDBB064</strain>
    </source>
</reference>
<accession>A0A9Q3ZM40</accession>
<keyword evidence="1" id="KW-1133">Transmembrane helix</keyword>
<dbReference type="AlphaFoldDB" id="A0A9Q3ZM40"/>
<keyword evidence="1" id="KW-0472">Membrane</keyword>
<protein>
    <submittedName>
        <fullName evidence="2">Uncharacterized protein</fullName>
    </submittedName>
</protein>
<proteinExistence type="predicted"/>